<gene>
    <name evidence="1" type="ORF">C8J25_101450</name>
</gene>
<dbReference type="OrthoDB" id="7433418at2"/>
<dbReference type="RefSeq" id="WP_146173260.1">
    <property type="nucleotide sequence ID" value="NZ_QAYE01000001.1"/>
</dbReference>
<sequence>MANAPTPAVPRPCYIATRAIPAPKPRYEPPIPDHLPDAVRHVMAWQAHVDAGRIGNRLPVSPEIAANRDRWTALARTMRK</sequence>
<accession>A0A2T5UBR2</accession>
<reference evidence="1 2" key="1">
    <citation type="submission" date="2018-04" db="EMBL/GenBank/DDBJ databases">
        <title>Genomic Encyclopedia of Type Strains, Phase III (KMG-III): the genomes of soil and plant-associated and newly described type strains.</title>
        <authorList>
            <person name="Whitman W."/>
        </authorList>
    </citation>
    <scope>NUCLEOTIDE SEQUENCE [LARGE SCALE GENOMIC DNA]</scope>
    <source>
        <strain evidence="1 2">MA-olki</strain>
    </source>
</reference>
<organism evidence="1 2">
    <name type="scientific">Sphingomonas faeni</name>
    <dbReference type="NCBI Taxonomy" id="185950"/>
    <lineage>
        <taxon>Bacteria</taxon>
        <taxon>Pseudomonadati</taxon>
        <taxon>Pseudomonadota</taxon>
        <taxon>Alphaproteobacteria</taxon>
        <taxon>Sphingomonadales</taxon>
        <taxon>Sphingomonadaceae</taxon>
        <taxon>Sphingomonas</taxon>
    </lineage>
</organism>
<dbReference type="Proteomes" id="UP000244013">
    <property type="component" value="Unassembled WGS sequence"/>
</dbReference>
<dbReference type="AlphaFoldDB" id="A0A2T5UBR2"/>
<dbReference type="GeneID" id="91007980"/>
<evidence type="ECO:0000313" key="1">
    <source>
        <dbReference type="EMBL" id="PTW48949.1"/>
    </source>
</evidence>
<comment type="caution">
    <text evidence="1">The sequence shown here is derived from an EMBL/GenBank/DDBJ whole genome shotgun (WGS) entry which is preliminary data.</text>
</comment>
<dbReference type="EMBL" id="QAYE01000001">
    <property type="protein sequence ID" value="PTW48949.1"/>
    <property type="molecule type" value="Genomic_DNA"/>
</dbReference>
<evidence type="ECO:0000313" key="2">
    <source>
        <dbReference type="Proteomes" id="UP000244013"/>
    </source>
</evidence>
<name>A0A2T5UBR2_9SPHN</name>
<protein>
    <submittedName>
        <fullName evidence="1">Uncharacterized protein</fullName>
    </submittedName>
</protein>
<proteinExistence type="predicted"/>